<sequence length="325" mass="33050">MKKPISKFGTILIILITVILAGVAIFTAYRLFQLRQEPVTPNVPSSLPKAADGSEGSTCGFDESVGKNIECAPGLICDMSAPSLGGGMGVCRASKSSCSLSFTIATTTTPAPVPGLSCTSKRAWQDDDRNKPSVYYLTKSISAGSDITPGQKLVYSLSYKNTGTTVVNSASFTDVLPSQVSFLDADSGCSYNSGARTVTCSLNNIAVGSASQKAVRVQVSNTAVAGSLINKASLQASGVDTSTCQIALNVQTSTSTPTSSPTPTSTFTSSPTITPIATGTPAPGTASPTPAPTEAALPVSGTSWPTLMGAGIGIMVIFGAILLAL</sequence>
<evidence type="ECO:0000313" key="5">
    <source>
        <dbReference type="Proteomes" id="UP000034293"/>
    </source>
</evidence>
<reference evidence="4 5" key="1">
    <citation type="journal article" date="2015" name="Nature">
        <title>rRNA introns, odd ribosomes, and small enigmatic genomes across a large radiation of phyla.</title>
        <authorList>
            <person name="Brown C.T."/>
            <person name="Hug L.A."/>
            <person name="Thomas B.C."/>
            <person name="Sharon I."/>
            <person name="Castelle C.J."/>
            <person name="Singh A."/>
            <person name="Wilkins M.J."/>
            <person name="Williams K.H."/>
            <person name="Banfield J.F."/>
        </authorList>
    </citation>
    <scope>NUCLEOTIDE SEQUENCE [LARGE SCALE GENOMIC DNA]</scope>
</reference>
<feature type="transmembrane region" description="Helical" evidence="2">
    <location>
        <begin position="12"/>
        <end position="32"/>
    </location>
</feature>
<name>A0A0G0SH05_9BACT</name>
<dbReference type="Proteomes" id="UP000034293">
    <property type="component" value="Unassembled WGS sequence"/>
</dbReference>
<dbReference type="NCBIfam" id="TIGR01451">
    <property type="entry name" value="B_ant_repeat"/>
    <property type="match status" value="1"/>
</dbReference>
<keyword evidence="2" id="KW-0812">Transmembrane</keyword>
<feature type="compositionally biased region" description="Low complexity" evidence="1">
    <location>
        <begin position="252"/>
        <end position="288"/>
    </location>
</feature>
<dbReference type="EMBL" id="LBZA01000012">
    <property type="protein sequence ID" value="KKR64128.1"/>
    <property type="molecule type" value="Genomic_DNA"/>
</dbReference>
<comment type="caution">
    <text evidence="4">The sequence shown here is derived from an EMBL/GenBank/DDBJ whole genome shotgun (WGS) entry which is preliminary data.</text>
</comment>
<keyword evidence="2" id="KW-0472">Membrane</keyword>
<evidence type="ECO:0000256" key="1">
    <source>
        <dbReference type="SAM" id="MobiDB-lite"/>
    </source>
</evidence>
<protein>
    <recommendedName>
        <fullName evidence="3">DUF11 domain-containing protein</fullName>
    </recommendedName>
</protein>
<keyword evidence="2" id="KW-1133">Transmembrane helix</keyword>
<evidence type="ECO:0000313" key="4">
    <source>
        <dbReference type="EMBL" id="KKR64128.1"/>
    </source>
</evidence>
<organism evidence="4 5">
    <name type="scientific">Candidatus Woesebacteria bacterium GW2011_GWA1_40_43</name>
    <dbReference type="NCBI Taxonomy" id="1618553"/>
    <lineage>
        <taxon>Bacteria</taxon>
        <taxon>Candidatus Woeseibacteriota</taxon>
    </lineage>
</organism>
<dbReference type="AlphaFoldDB" id="A0A0G0SH05"/>
<dbReference type="InterPro" id="IPR047589">
    <property type="entry name" value="DUF11_rpt"/>
</dbReference>
<evidence type="ECO:0000256" key="2">
    <source>
        <dbReference type="SAM" id="Phobius"/>
    </source>
</evidence>
<gene>
    <name evidence="4" type="ORF">UU02_C0012G0007</name>
</gene>
<feature type="transmembrane region" description="Helical" evidence="2">
    <location>
        <begin position="304"/>
        <end position="324"/>
    </location>
</feature>
<evidence type="ECO:0000259" key="3">
    <source>
        <dbReference type="Pfam" id="PF01345"/>
    </source>
</evidence>
<accession>A0A0G0SH05</accession>
<feature type="region of interest" description="Disordered" evidence="1">
    <location>
        <begin position="252"/>
        <end position="296"/>
    </location>
</feature>
<feature type="domain" description="DUF11" evidence="3">
    <location>
        <begin position="138"/>
        <end position="243"/>
    </location>
</feature>
<dbReference type="InterPro" id="IPR001434">
    <property type="entry name" value="OmcB-like_DUF11"/>
</dbReference>
<dbReference type="Pfam" id="PF01345">
    <property type="entry name" value="DUF11"/>
    <property type="match status" value="1"/>
</dbReference>
<proteinExistence type="predicted"/>
<dbReference type="PATRIC" id="fig|1618553.3.peg.223"/>